<keyword evidence="9" id="KW-1185">Reference proteome</keyword>
<dbReference type="SUPFAM" id="SSF53850">
    <property type="entry name" value="Periplasmic binding protein-like II"/>
    <property type="match status" value="1"/>
</dbReference>
<comment type="similarity">
    <text evidence="1 4">Belongs to the PstS family.</text>
</comment>
<dbReference type="PANTHER" id="PTHR42996">
    <property type="entry name" value="PHOSPHATE-BINDING PROTEIN PSTS"/>
    <property type="match status" value="1"/>
</dbReference>
<evidence type="ECO:0000256" key="4">
    <source>
        <dbReference type="PIRNR" id="PIRNR002756"/>
    </source>
</evidence>
<dbReference type="Pfam" id="PF12849">
    <property type="entry name" value="PBP_like_2"/>
    <property type="match status" value="1"/>
</dbReference>
<feature type="region of interest" description="Disordered" evidence="5">
    <location>
        <begin position="31"/>
        <end position="51"/>
    </location>
</feature>
<evidence type="ECO:0000256" key="6">
    <source>
        <dbReference type="SAM" id="SignalP"/>
    </source>
</evidence>
<dbReference type="PIRSF" id="PIRSF002756">
    <property type="entry name" value="PstS"/>
    <property type="match status" value="1"/>
</dbReference>
<keyword evidence="6" id="KW-0732">Signal</keyword>
<reference evidence="8 9" key="1">
    <citation type="submission" date="2021-01" db="EMBL/GenBank/DDBJ databases">
        <title>Genome public.</title>
        <authorList>
            <person name="Liu C."/>
            <person name="Sun Q."/>
        </authorList>
    </citation>
    <scope>NUCLEOTIDE SEQUENCE [LARGE SCALE GENOMIC DNA]</scope>
    <source>
        <strain evidence="8 9">JC656</strain>
    </source>
</reference>
<keyword evidence="2 4" id="KW-0813">Transport</keyword>
<dbReference type="RefSeq" id="WP_189695281.1">
    <property type="nucleotide sequence ID" value="NZ_BNCM01000021.1"/>
</dbReference>
<evidence type="ECO:0000259" key="7">
    <source>
        <dbReference type="Pfam" id="PF12849"/>
    </source>
</evidence>
<dbReference type="CDD" id="cd13565">
    <property type="entry name" value="PBP2_PstS"/>
    <property type="match status" value="1"/>
</dbReference>
<evidence type="ECO:0000256" key="5">
    <source>
        <dbReference type="SAM" id="MobiDB-lite"/>
    </source>
</evidence>
<comment type="caution">
    <text evidence="8">The sequence shown here is derived from an EMBL/GenBank/DDBJ whole genome shotgun (WGS) entry which is preliminary data.</text>
</comment>
<dbReference type="Gene3D" id="3.40.190.10">
    <property type="entry name" value="Periplasmic binding protein-like II"/>
    <property type="match status" value="2"/>
</dbReference>
<evidence type="ECO:0000256" key="2">
    <source>
        <dbReference type="ARBA" id="ARBA00022448"/>
    </source>
</evidence>
<gene>
    <name evidence="8" type="primary">pstS</name>
    <name evidence="8" type="ORF">JJE72_14145</name>
</gene>
<evidence type="ECO:0000313" key="9">
    <source>
        <dbReference type="Proteomes" id="UP000639051"/>
    </source>
</evidence>
<evidence type="ECO:0000313" key="8">
    <source>
        <dbReference type="EMBL" id="MBL0706632.1"/>
    </source>
</evidence>
<dbReference type="Proteomes" id="UP000639051">
    <property type="component" value="Unassembled WGS sequence"/>
</dbReference>
<keyword evidence="3 4" id="KW-0592">Phosphate transport</keyword>
<dbReference type="PANTHER" id="PTHR42996:SF1">
    <property type="entry name" value="PHOSPHATE-BINDING PROTEIN PSTS"/>
    <property type="match status" value="1"/>
</dbReference>
<accession>A0ABS1K6W7</accession>
<name>A0ABS1K6W7_9MICC</name>
<evidence type="ECO:0000256" key="1">
    <source>
        <dbReference type="ARBA" id="ARBA00008725"/>
    </source>
</evidence>
<dbReference type="EMBL" id="JAERRC010000032">
    <property type="protein sequence ID" value="MBL0706632.1"/>
    <property type="molecule type" value="Genomic_DNA"/>
</dbReference>
<dbReference type="InterPro" id="IPR005673">
    <property type="entry name" value="ABC_phos-bd_PstS"/>
</dbReference>
<proteinExistence type="inferred from homology"/>
<feature type="domain" description="PBP" evidence="7">
    <location>
        <begin position="39"/>
        <end position="338"/>
    </location>
</feature>
<dbReference type="PROSITE" id="PS51257">
    <property type="entry name" value="PROKAR_LIPOPROTEIN"/>
    <property type="match status" value="1"/>
</dbReference>
<sequence>MKAFRLGRLSAVAVVAAGALALSACGSDNATGTQNTGSASSGPKVTGTLTGTGSSAQAQAIDAWKQGFTAANSGVTVQYSPDGSGAGRKTFISGASQFAGTDAAMKPAELDSAKAVCGPDGALDLPVYISPIALTYNLQGVKDLNLTPDTVAKIFRGEITNWNDPAIAADNKDAKLPDLKITPVHRSDDSGTTENFTDYLSKAAPNVWKDKSNQTWPASLPGENAKGTTGVVKTVSDTPGAFAYADDSAVTSSLGKAKVKVGDKFVALSAEGAAKAVELSKPAEGRAANDLALTLDRTPTDSSAYPIVLVSYHVVCTTYKDQATVDLVKAWENYVVSDAGQKAAASAAKSAPLSSALASKAKTAIDSIKVKS</sequence>
<organism evidence="8 9">
    <name type="scientific">Sinomonas cellulolyticus</name>
    <dbReference type="NCBI Taxonomy" id="2801916"/>
    <lineage>
        <taxon>Bacteria</taxon>
        <taxon>Bacillati</taxon>
        <taxon>Actinomycetota</taxon>
        <taxon>Actinomycetes</taxon>
        <taxon>Micrococcales</taxon>
        <taxon>Micrococcaceae</taxon>
        <taxon>Sinomonas</taxon>
    </lineage>
</organism>
<evidence type="ECO:0000256" key="3">
    <source>
        <dbReference type="ARBA" id="ARBA00022592"/>
    </source>
</evidence>
<feature type="chain" id="PRO_5047446797" description="Phosphate-binding protein" evidence="6">
    <location>
        <begin position="27"/>
        <end position="372"/>
    </location>
</feature>
<dbReference type="InterPro" id="IPR050962">
    <property type="entry name" value="Phosphate-bind_PstS"/>
</dbReference>
<protein>
    <recommendedName>
        <fullName evidence="4">Phosphate-binding protein</fullName>
    </recommendedName>
</protein>
<feature type="signal peptide" evidence="6">
    <location>
        <begin position="1"/>
        <end position="26"/>
    </location>
</feature>
<dbReference type="InterPro" id="IPR024370">
    <property type="entry name" value="PBP_domain"/>
</dbReference>
<dbReference type="NCBIfam" id="TIGR00975">
    <property type="entry name" value="3a0107s03"/>
    <property type="match status" value="1"/>
</dbReference>